<feature type="transmembrane region" description="Helical" evidence="1">
    <location>
        <begin position="64"/>
        <end position="84"/>
    </location>
</feature>
<dbReference type="Proteomes" id="UP000887563">
    <property type="component" value="Unplaced"/>
</dbReference>
<keyword evidence="1" id="KW-0812">Transmembrane</keyword>
<name>A0A914MJV0_MELIC</name>
<feature type="transmembrane region" description="Helical" evidence="1">
    <location>
        <begin position="6"/>
        <end position="23"/>
    </location>
</feature>
<proteinExistence type="predicted"/>
<sequence length="97" mass="11651">MIEDLPLINSLFFILFLMLYTNCSCRFNLFHFFFILFKYSFSLCQILSITIIYLGYIVKFSLPTIFFLFTICCIFACIFFNFSFNPFKINIYILSRS</sequence>
<evidence type="ECO:0000313" key="2">
    <source>
        <dbReference type="Proteomes" id="UP000887563"/>
    </source>
</evidence>
<reference evidence="3" key="1">
    <citation type="submission" date="2022-11" db="UniProtKB">
        <authorList>
            <consortium name="WormBaseParasite"/>
        </authorList>
    </citation>
    <scope>IDENTIFICATION</scope>
</reference>
<dbReference type="WBParaSite" id="Minc3s01858g26804">
    <property type="protein sequence ID" value="Minc3s01858g26804"/>
    <property type="gene ID" value="Minc3s01858g26804"/>
</dbReference>
<protein>
    <submittedName>
        <fullName evidence="3">Candidate secreted effector</fullName>
    </submittedName>
</protein>
<evidence type="ECO:0000313" key="3">
    <source>
        <dbReference type="WBParaSite" id="Minc3s01858g26804"/>
    </source>
</evidence>
<evidence type="ECO:0000256" key="1">
    <source>
        <dbReference type="SAM" id="Phobius"/>
    </source>
</evidence>
<keyword evidence="2" id="KW-1185">Reference proteome</keyword>
<organism evidence="2 3">
    <name type="scientific">Meloidogyne incognita</name>
    <name type="common">Southern root-knot nematode worm</name>
    <name type="synonym">Oxyuris incognita</name>
    <dbReference type="NCBI Taxonomy" id="6306"/>
    <lineage>
        <taxon>Eukaryota</taxon>
        <taxon>Metazoa</taxon>
        <taxon>Ecdysozoa</taxon>
        <taxon>Nematoda</taxon>
        <taxon>Chromadorea</taxon>
        <taxon>Rhabditida</taxon>
        <taxon>Tylenchina</taxon>
        <taxon>Tylenchomorpha</taxon>
        <taxon>Tylenchoidea</taxon>
        <taxon>Meloidogynidae</taxon>
        <taxon>Meloidogyninae</taxon>
        <taxon>Meloidogyne</taxon>
        <taxon>Meloidogyne incognita group</taxon>
    </lineage>
</organism>
<dbReference type="AlphaFoldDB" id="A0A914MJV0"/>
<accession>A0A914MJV0</accession>
<feature type="transmembrane region" description="Helical" evidence="1">
    <location>
        <begin position="35"/>
        <end position="58"/>
    </location>
</feature>
<keyword evidence="1" id="KW-0472">Membrane</keyword>
<keyword evidence="1" id="KW-1133">Transmembrane helix</keyword>